<keyword evidence="1" id="KW-0547">Nucleotide-binding</keyword>
<keyword evidence="1" id="KW-0067">ATP-binding</keyword>
<dbReference type="eggNOG" id="COG3919">
    <property type="taxonomic scope" value="Bacteria"/>
</dbReference>
<evidence type="ECO:0000313" key="4">
    <source>
        <dbReference type="Proteomes" id="UP000005947"/>
    </source>
</evidence>
<evidence type="ECO:0000259" key="2">
    <source>
        <dbReference type="PROSITE" id="PS50975"/>
    </source>
</evidence>
<evidence type="ECO:0000313" key="3">
    <source>
        <dbReference type="EMBL" id="EGF23267.1"/>
    </source>
</evidence>
<dbReference type="AlphaFoldDB" id="F1T3H3"/>
<dbReference type="RefSeq" id="WP_006302325.1">
    <property type="nucleotide sequence ID" value="NZ_ACGK02000001.1"/>
</dbReference>
<reference evidence="3 4" key="1">
    <citation type="submission" date="2011-02" db="EMBL/GenBank/DDBJ databases">
        <authorList>
            <person name="Muzny D."/>
            <person name="Qin X."/>
            <person name="Buhay C."/>
            <person name="Dugan-Rocha S."/>
            <person name="Ding Y."/>
            <person name="Chen G."/>
            <person name="Hawes A."/>
            <person name="Holder M."/>
            <person name="Jhangiani S."/>
            <person name="Johnson A."/>
            <person name="Khan Z."/>
            <person name="Li Z."/>
            <person name="Liu W."/>
            <person name="Liu X."/>
            <person name="Perez L."/>
            <person name="Shen H."/>
            <person name="Wang Q."/>
            <person name="Watt J."/>
            <person name="Xi L."/>
            <person name="Xin Y."/>
            <person name="Zhou J."/>
            <person name="Deng J."/>
            <person name="Jiang H."/>
            <person name="Liu Y."/>
            <person name="Qu J."/>
            <person name="Song X.-Z."/>
            <person name="Zhang L."/>
            <person name="Villasana D."/>
            <person name="Johnson A."/>
            <person name="Liu J."/>
            <person name="Liyanage D."/>
            <person name="Lorensuhewa L."/>
            <person name="Robinson T."/>
            <person name="Song A."/>
            <person name="Song B.-B."/>
            <person name="Dinh H."/>
            <person name="Thornton R."/>
            <person name="Coyle M."/>
            <person name="Francisco L."/>
            <person name="Jackson L."/>
            <person name="Javaid M."/>
            <person name="Korchina V."/>
            <person name="Kovar C."/>
            <person name="Mata R."/>
            <person name="Mathew T."/>
            <person name="Ngo R."/>
            <person name="Nguyen L."/>
            <person name="Nguyen N."/>
            <person name="Okwuonu G."/>
            <person name="Ongeri F."/>
            <person name="Pham C."/>
            <person name="Simmons D."/>
            <person name="Wilczek-Boney K."/>
            <person name="Hale W."/>
            <person name="Jakkamsetti A."/>
            <person name="Pham P."/>
            <person name="Ruth R."/>
            <person name="San Lucas F."/>
            <person name="Warren J."/>
            <person name="Zhang J."/>
            <person name="Zhao Z."/>
            <person name="Zhou C."/>
            <person name="Zhu D."/>
            <person name="Lee S."/>
            <person name="Bess C."/>
            <person name="Blankenburg K."/>
            <person name="Forbes L."/>
            <person name="Fu Q."/>
            <person name="Gubbala S."/>
            <person name="Hirani K."/>
            <person name="Jayaseelan J.C."/>
            <person name="Lara F."/>
            <person name="Munidasa M."/>
            <person name="Palculict T."/>
            <person name="Patil S."/>
            <person name="Pu L.-L."/>
            <person name="Saada N."/>
            <person name="Tang L."/>
            <person name="Weissenberger G."/>
            <person name="Zhu Y."/>
            <person name="Hemphill L."/>
            <person name="Shang Y."/>
            <person name="Youmans B."/>
            <person name="Ayvaz T."/>
            <person name="Ross M."/>
            <person name="Santibanez J."/>
            <person name="Aqrawi P."/>
            <person name="Gross S."/>
            <person name="Joshi V."/>
            <person name="Fowler G."/>
            <person name="Nazareth L."/>
            <person name="Reid J."/>
            <person name="Worley K."/>
            <person name="Petrosino J."/>
            <person name="Highlander S."/>
            <person name="Gibbs R."/>
        </authorList>
    </citation>
    <scope>NUCLEOTIDE SEQUENCE [LARGE SCALE GENOMIC DNA]</scope>
    <source>
        <strain evidence="3 4">DSM 15829</strain>
    </source>
</reference>
<dbReference type="InterPro" id="IPR011761">
    <property type="entry name" value="ATP-grasp"/>
</dbReference>
<sequence length="446" mass="50904">MQDFHPVIIGSDIGTYALARSFHEAYGKTSSVVASQILGPIAHSRIIQVFLEKDYVMHDVPYSALVQALLTLGPQLQRTFAGQKLLLIANADTYVRDLVSHYDVLSTYYTFAAPSFSLLQQVNDKEVFPSLIKQYGLQTPLSCSVDLADEPRAVLDQIMDNHELAVNFATHALILKPVLSSGYEKLSWPGKYKVYTAHSQDELFRIISDLHVHALEHEEVRHFLAQRRVEGNDSYNLSITAYVDESNRVTLLGSAHVLLEDHVPTALGNPACMITESYPKIYQKVCNFLTGIQWRGFANFDLKIDEHTHELYCFEMNPRIGRNLYYNTASGLNPMRVLVADMIEHRAIETQRLKKSICYSVLPPRLALRYLGDSSERALRTHIRRGSVYNPLYYPFEFDISKRGLLRFAYVSIAYLNYWRKFYRDFPPSVAKTTGTTWLDTTDITL</sequence>
<accession>F1T3H3</accession>
<dbReference type="EMBL" id="ACGK02000001">
    <property type="protein sequence ID" value="EGF23267.1"/>
    <property type="molecule type" value="Genomic_DNA"/>
</dbReference>
<name>F1T3H3_9ACTN</name>
<proteinExistence type="predicted"/>
<organism evidence="3 4">
    <name type="scientific">Fannyhessea vaginae DSM 15829</name>
    <dbReference type="NCBI Taxonomy" id="525256"/>
    <lineage>
        <taxon>Bacteria</taxon>
        <taxon>Bacillati</taxon>
        <taxon>Actinomycetota</taxon>
        <taxon>Coriobacteriia</taxon>
        <taxon>Coriobacteriales</taxon>
        <taxon>Atopobiaceae</taxon>
        <taxon>Fannyhessea</taxon>
    </lineage>
</organism>
<dbReference type="PROSITE" id="PS50975">
    <property type="entry name" value="ATP_GRASP"/>
    <property type="match status" value="1"/>
</dbReference>
<gene>
    <name evidence="3" type="ORF">HMPREF0091_10214</name>
</gene>
<feature type="domain" description="ATP-grasp" evidence="2">
    <location>
        <begin position="129"/>
        <end position="343"/>
    </location>
</feature>
<comment type="caution">
    <text evidence="3">The sequence shown here is derived from an EMBL/GenBank/DDBJ whole genome shotgun (WGS) entry which is preliminary data.</text>
</comment>
<dbReference type="GO" id="GO:0046872">
    <property type="term" value="F:metal ion binding"/>
    <property type="evidence" value="ECO:0007669"/>
    <property type="project" value="InterPro"/>
</dbReference>
<protein>
    <recommendedName>
        <fullName evidence="2">ATP-grasp domain-containing protein</fullName>
    </recommendedName>
</protein>
<dbReference type="GO" id="GO:0005524">
    <property type="term" value="F:ATP binding"/>
    <property type="evidence" value="ECO:0007669"/>
    <property type="project" value="UniProtKB-UniRule"/>
</dbReference>
<dbReference type="GeneID" id="93210970"/>
<dbReference type="SUPFAM" id="SSF56059">
    <property type="entry name" value="Glutathione synthetase ATP-binding domain-like"/>
    <property type="match status" value="1"/>
</dbReference>
<keyword evidence="4" id="KW-1185">Reference proteome</keyword>
<dbReference type="OrthoDB" id="5420347at2"/>
<dbReference type="Gene3D" id="3.30.470.20">
    <property type="entry name" value="ATP-grasp fold, B domain"/>
    <property type="match status" value="1"/>
</dbReference>
<dbReference type="Proteomes" id="UP000005947">
    <property type="component" value="Unassembled WGS sequence"/>
</dbReference>
<evidence type="ECO:0000256" key="1">
    <source>
        <dbReference type="PROSITE-ProRule" id="PRU00409"/>
    </source>
</evidence>